<proteinExistence type="predicted"/>
<reference evidence="1" key="1">
    <citation type="submission" date="2022-08" db="UniProtKB">
        <authorList>
            <consortium name="EnsemblMetazoa"/>
        </authorList>
    </citation>
    <scope>IDENTIFICATION</scope>
    <source>
        <strain evidence="1">EBRO</strain>
    </source>
</reference>
<organism evidence="1">
    <name type="scientific">Anopheles atroparvus</name>
    <name type="common">European mosquito</name>
    <dbReference type="NCBI Taxonomy" id="41427"/>
    <lineage>
        <taxon>Eukaryota</taxon>
        <taxon>Metazoa</taxon>
        <taxon>Ecdysozoa</taxon>
        <taxon>Arthropoda</taxon>
        <taxon>Hexapoda</taxon>
        <taxon>Insecta</taxon>
        <taxon>Pterygota</taxon>
        <taxon>Neoptera</taxon>
        <taxon>Endopterygota</taxon>
        <taxon>Diptera</taxon>
        <taxon>Nematocera</taxon>
        <taxon>Culicoidea</taxon>
        <taxon>Culicidae</taxon>
        <taxon>Anophelinae</taxon>
        <taxon>Anopheles</taxon>
    </lineage>
</organism>
<name>A0A182IWZ9_ANOAO</name>
<evidence type="ECO:0000313" key="1">
    <source>
        <dbReference type="EnsemblMetazoa" id="AATE007101-PA.1"/>
    </source>
</evidence>
<protein>
    <submittedName>
        <fullName evidence="1">Uncharacterized protein</fullName>
    </submittedName>
</protein>
<accession>A0A182IWZ9</accession>
<dbReference type="AlphaFoldDB" id="A0A182IWZ9"/>
<dbReference type="VEuPathDB" id="VectorBase:AATE007101"/>
<dbReference type="EnsemblMetazoa" id="AATE007101-RA">
    <property type="protein sequence ID" value="AATE007101-PA.1"/>
    <property type="gene ID" value="AATE007101"/>
</dbReference>
<sequence length="135" mass="15331">MKGSLMATTEAPFAIEARSTRRPMRPNPLIPIFDMLQTQHGLVRHDQHVGVGQQRLHNTVHPLEQIEVGFAVRIPVFELVLVAPGELLREALLDFLVHTRVDLVQIFDRCPRSRDVLDGVDGTPELRCPNLREEQ</sequence>